<name>A0A075LSQ6_9EURY</name>
<protein>
    <submittedName>
        <fullName evidence="1">Uncharacterized protein</fullName>
    </submittedName>
</protein>
<dbReference type="AlphaFoldDB" id="A0A075LSQ6"/>
<dbReference type="KEGG" id="ppac:PAP_04640"/>
<reference evidence="2" key="1">
    <citation type="submission" date="2013-06" db="EMBL/GenBank/DDBJ databases">
        <title>Complete Genome Sequence of Hyperthermophilic Palaeococcus pacificus DY20341T, Isolated from a Deep-Sea Hydrothermal Sediments.</title>
        <authorList>
            <person name="Zeng X."/>
            <person name="Shao Z."/>
        </authorList>
    </citation>
    <scope>NUCLEOTIDE SEQUENCE [LARGE SCALE GENOMIC DNA]</scope>
    <source>
        <strain evidence="2">DY20341</strain>
    </source>
</reference>
<dbReference type="Proteomes" id="UP000027981">
    <property type="component" value="Chromosome"/>
</dbReference>
<dbReference type="GeneID" id="24842052"/>
<dbReference type="OrthoDB" id="85992at2157"/>
<evidence type="ECO:0000313" key="2">
    <source>
        <dbReference type="Proteomes" id="UP000027981"/>
    </source>
</evidence>
<dbReference type="STRING" id="1343739.PAP_04640"/>
<organism evidence="1 2">
    <name type="scientific">Palaeococcus pacificus DY20341</name>
    <dbReference type="NCBI Taxonomy" id="1343739"/>
    <lineage>
        <taxon>Archaea</taxon>
        <taxon>Methanobacteriati</taxon>
        <taxon>Methanobacteriota</taxon>
        <taxon>Thermococci</taxon>
        <taxon>Thermococcales</taxon>
        <taxon>Thermococcaceae</taxon>
        <taxon>Palaeococcus</taxon>
    </lineage>
</organism>
<gene>
    <name evidence="1" type="ORF">PAP_04640</name>
</gene>
<evidence type="ECO:0000313" key="1">
    <source>
        <dbReference type="EMBL" id="AIF69339.1"/>
    </source>
</evidence>
<dbReference type="HOGENOM" id="CLU_2313945_0_0_2"/>
<dbReference type="eggNOG" id="arCOG05804">
    <property type="taxonomic scope" value="Archaea"/>
</dbReference>
<accession>A0A075LSQ6</accession>
<reference evidence="1 2" key="2">
    <citation type="journal article" date="2015" name="Genome Announc.">
        <title>Complete Genome Sequence of Hyperthermophilic Piezophilic Archaeon Palaeococcus pacificus DY20341T, Isolated from Deep-Sea Hydrothermal Sediments.</title>
        <authorList>
            <person name="Zeng X."/>
            <person name="Jebbar M."/>
            <person name="Shao Z."/>
        </authorList>
    </citation>
    <scope>NUCLEOTIDE SEQUENCE [LARGE SCALE GENOMIC DNA]</scope>
    <source>
        <strain evidence="1 2">DY20341</strain>
    </source>
</reference>
<dbReference type="EMBL" id="CP006019">
    <property type="protein sequence ID" value="AIF69339.1"/>
    <property type="molecule type" value="Genomic_DNA"/>
</dbReference>
<sequence length="95" mass="11579">MREVIIKFRLARGEEKVRVAWQVVKEASKYSHEEPFWEFLKKKFNVKASEIKEIMRFLEKEGELEIKRSKDDKRLYVSTLKDIKKHPVTLEKWLK</sequence>
<keyword evidence="2" id="KW-1185">Reference proteome</keyword>
<dbReference type="RefSeq" id="WP_048164903.1">
    <property type="nucleotide sequence ID" value="NZ_CP006019.1"/>
</dbReference>
<proteinExistence type="predicted"/>